<proteinExistence type="inferred from homology"/>
<evidence type="ECO:0000313" key="7">
    <source>
        <dbReference type="EMBL" id="GFM33929.1"/>
    </source>
</evidence>
<dbReference type="GO" id="GO:0004818">
    <property type="term" value="F:glutamate-tRNA ligase activity"/>
    <property type="evidence" value="ECO:0007669"/>
    <property type="project" value="TreeGrafter"/>
</dbReference>
<dbReference type="InterPro" id="IPR049940">
    <property type="entry name" value="GluQ/Sye"/>
</dbReference>
<keyword evidence="5" id="KW-0648">Protein biosynthesis</keyword>
<keyword evidence="8" id="KW-1185">Reference proteome</keyword>
<dbReference type="InterPro" id="IPR020058">
    <property type="entry name" value="Glu/Gln-tRNA-synth_Ib_cat-dom"/>
</dbReference>
<dbReference type="SUPFAM" id="SSF52374">
    <property type="entry name" value="Nucleotidylyl transferase"/>
    <property type="match status" value="1"/>
</dbReference>
<dbReference type="GO" id="GO:0005829">
    <property type="term" value="C:cytosol"/>
    <property type="evidence" value="ECO:0007669"/>
    <property type="project" value="TreeGrafter"/>
</dbReference>
<evidence type="ECO:0000256" key="3">
    <source>
        <dbReference type="ARBA" id="ARBA00022840"/>
    </source>
</evidence>
<dbReference type="InterPro" id="IPR014729">
    <property type="entry name" value="Rossmann-like_a/b/a_fold"/>
</dbReference>
<dbReference type="AlphaFoldDB" id="A0A7J0BJW7"/>
<comment type="similarity">
    <text evidence="5">Belongs to the class-I aminoacyl-tRNA synthetase family.</text>
</comment>
<dbReference type="PANTHER" id="PTHR43311:SF1">
    <property type="entry name" value="GLUTAMYL-Q TRNA(ASP) SYNTHETASE"/>
    <property type="match status" value="1"/>
</dbReference>
<evidence type="ECO:0000256" key="5">
    <source>
        <dbReference type="RuleBase" id="RU363037"/>
    </source>
</evidence>
<evidence type="ECO:0000259" key="6">
    <source>
        <dbReference type="Pfam" id="PF00749"/>
    </source>
</evidence>
<protein>
    <submittedName>
        <fullName evidence="7">Glutamyl-Q tRNA(Asp) synthetase</fullName>
    </submittedName>
</protein>
<keyword evidence="3 5" id="KW-0067">ATP-binding</keyword>
<keyword evidence="2 5" id="KW-0547">Nucleotide-binding</keyword>
<evidence type="ECO:0000313" key="8">
    <source>
        <dbReference type="Proteomes" id="UP000503840"/>
    </source>
</evidence>
<organism evidence="7 8">
    <name type="scientific">Desulfovibrio subterraneus</name>
    <dbReference type="NCBI Taxonomy" id="2718620"/>
    <lineage>
        <taxon>Bacteria</taxon>
        <taxon>Pseudomonadati</taxon>
        <taxon>Thermodesulfobacteriota</taxon>
        <taxon>Desulfovibrionia</taxon>
        <taxon>Desulfovibrionales</taxon>
        <taxon>Desulfovibrionaceae</taxon>
        <taxon>Desulfovibrio</taxon>
    </lineage>
</organism>
<name>A0A7J0BJW7_9BACT</name>
<dbReference type="Proteomes" id="UP000503840">
    <property type="component" value="Unassembled WGS sequence"/>
</dbReference>
<dbReference type="PANTHER" id="PTHR43311">
    <property type="entry name" value="GLUTAMATE--TRNA LIGASE"/>
    <property type="match status" value="1"/>
</dbReference>
<reference evidence="7 8" key="1">
    <citation type="submission" date="2020-05" db="EMBL/GenBank/DDBJ databases">
        <title>Draft genome sequence of Desulfovibrio sp. strain HN2T.</title>
        <authorList>
            <person name="Ueno A."/>
            <person name="Tamazawa S."/>
            <person name="Tamamura S."/>
            <person name="Murakami T."/>
            <person name="Kiyama T."/>
            <person name="Inomata H."/>
            <person name="Amano Y."/>
            <person name="Miyakawa K."/>
            <person name="Tamaki H."/>
            <person name="Naganuma T."/>
            <person name="Kaneko K."/>
        </authorList>
    </citation>
    <scope>NUCLEOTIDE SEQUENCE [LARGE SCALE GENOMIC DNA]</scope>
    <source>
        <strain evidence="7 8">HN2</strain>
    </source>
</reference>
<accession>A0A7J0BJW7</accession>
<sequence>MHLGNAWSFLLCWLAVRSKGGTLVLRMEDIDPDRSRTEFADGIMRDLEWLGLDWDEGPDVGGPYGPYVQSERYGRYEEVLAMLEEQGHVYPCFCTRKELRALASAPHAEDYGAAYPGICLNLSAAERRERMEQGRKAALRLHCGDHFIGFHDVLRGDVCLTWEECGGDFAVRRSDGVFAYQLAVVIDDADQHITQIVRGDDILHCTPRQVLVYRLLGKPVPTYAHVPLVFDHEGERLAKRHRHFELCMLREAGIRPEAVVGYLACRAGLQPEPAPARPEVFRSRFRLEDIPLARVELEPDILDIMSRL</sequence>
<evidence type="ECO:0000256" key="1">
    <source>
        <dbReference type="ARBA" id="ARBA00022598"/>
    </source>
</evidence>
<evidence type="ECO:0000256" key="4">
    <source>
        <dbReference type="ARBA" id="ARBA00023146"/>
    </source>
</evidence>
<evidence type="ECO:0000256" key="2">
    <source>
        <dbReference type="ARBA" id="ARBA00022741"/>
    </source>
</evidence>
<gene>
    <name evidence="7" type="primary">gluQ</name>
    <name evidence="7" type="ORF">DSM101010T_22940</name>
</gene>
<dbReference type="Gene3D" id="3.40.50.620">
    <property type="entry name" value="HUPs"/>
    <property type="match status" value="1"/>
</dbReference>
<dbReference type="GO" id="GO:0006424">
    <property type="term" value="P:glutamyl-tRNA aminoacylation"/>
    <property type="evidence" value="ECO:0007669"/>
    <property type="project" value="TreeGrafter"/>
</dbReference>
<comment type="caution">
    <text evidence="7">The sequence shown here is derived from an EMBL/GenBank/DDBJ whole genome shotgun (WGS) entry which is preliminary data.</text>
</comment>
<keyword evidence="1 5" id="KW-0436">Ligase</keyword>
<dbReference type="Pfam" id="PF00749">
    <property type="entry name" value="tRNA-synt_1c"/>
    <property type="match status" value="1"/>
</dbReference>
<keyword evidence="4 5" id="KW-0030">Aminoacyl-tRNA synthetase</keyword>
<feature type="domain" description="Glutamyl/glutaminyl-tRNA synthetase class Ib catalytic" evidence="6">
    <location>
        <begin position="1"/>
        <end position="272"/>
    </location>
</feature>
<dbReference type="GO" id="GO:0005524">
    <property type="term" value="F:ATP binding"/>
    <property type="evidence" value="ECO:0007669"/>
    <property type="project" value="UniProtKB-KW"/>
</dbReference>
<dbReference type="NCBIfam" id="NF004315">
    <property type="entry name" value="PRK05710.1-4"/>
    <property type="match status" value="1"/>
</dbReference>
<dbReference type="EMBL" id="BLVO01000013">
    <property type="protein sequence ID" value="GFM33929.1"/>
    <property type="molecule type" value="Genomic_DNA"/>
</dbReference>